<dbReference type="AlphaFoldDB" id="A0A1D8ILC5"/>
<dbReference type="SMART" id="SM00267">
    <property type="entry name" value="GGDEF"/>
    <property type="match status" value="1"/>
</dbReference>
<protein>
    <recommendedName>
        <fullName evidence="2">diguanylate cyclase</fullName>
        <ecNumber evidence="2">2.7.7.65</ecNumber>
    </recommendedName>
</protein>
<gene>
    <name evidence="5" type="ORF">BI364_04065</name>
</gene>
<evidence type="ECO:0000256" key="2">
    <source>
        <dbReference type="ARBA" id="ARBA00012528"/>
    </source>
</evidence>
<comment type="catalytic activity">
    <reaction evidence="3">
        <text>2 GTP = 3',3'-c-di-GMP + 2 diphosphate</text>
        <dbReference type="Rhea" id="RHEA:24898"/>
        <dbReference type="ChEBI" id="CHEBI:33019"/>
        <dbReference type="ChEBI" id="CHEBI:37565"/>
        <dbReference type="ChEBI" id="CHEBI:58805"/>
        <dbReference type="EC" id="2.7.7.65"/>
    </reaction>
</comment>
<dbReference type="InterPro" id="IPR050469">
    <property type="entry name" value="Diguanylate_Cyclase"/>
</dbReference>
<dbReference type="GO" id="GO:0052621">
    <property type="term" value="F:diguanylate cyclase activity"/>
    <property type="evidence" value="ECO:0007669"/>
    <property type="project" value="UniProtKB-EC"/>
</dbReference>
<evidence type="ECO:0000313" key="6">
    <source>
        <dbReference type="Proteomes" id="UP000095401"/>
    </source>
</evidence>
<dbReference type="FunFam" id="3.30.70.270:FF:000001">
    <property type="entry name" value="Diguanylate cyclase domain protein"/>
    <property type="match status" value="1"/>
</dbReference>
<dbReference type="GO" id="GO:1902201">
    <property type="term" value="P:negative regulation of bacterial-type flagellum-dependent cell motility"/>
    <property type="evidence" value="ECO:0007669"/>
    <property type="project" value="TreeGrafter"/>
</dbReference>
<dbReference type="PROSITE" id="PS50887">
    <property type="entry name" value="GGDEF"/>
    <property type="match status" value="1"/>
</dbReference>
<dbReference type="Gene3D" id="3.30.70.270">
    <property type="match status" value="1"/>
</dbReference>
<keyword evidence="6" id="KW-1185">Reference proteome</keyword>
<feature type="domain" description="GGDEF" evidence="4">
    <location>
        <begin position="166"/>
        <end position="299"/>
    </location>
</feature>
<dbReference type="PANTHER" id="PTHR45138">
    <property type="entry name" value="REGULATORY COMPONENTS OF SENSORY TRANSDUCTION SYSTEM"/>
    <property type="match status" value="1"/>
</dbReference>
<dbReference type="GO" id="GO:0005886">
    <property type="term" value="C:plasma membrane"/>
    <property type="evidence" value="ECO:0007669"/>
    <property type="project" value="TreeGrafter"/>
</dbReference>
<comment type="cofactor">
    <cofactor evidence="1">
        <name>Mg(2+)</name>
        <dbReference type="ChEBI" id="CHEBI:18420"/>
    </cofactor>
</comment>
<dbReference type="InterPro" id="IPR043128">
    <property type="entry name" value="Rev_trsase/Diguanyl_cyclase"/>
</dbReference>
<dbReference type="CDD" id="cd01949">
    <property type="entry name" value="GGDEF"/>
    <property type="match status" value="1"/>
</dbReference>
<dbReference type="InterPro" id="IPR029787">
    <property type="entry name" value="Nucleotide_cyclase"/>
</dbReference>
<reference evidence="6" key="1">
    <citation type="submission" date="2016-09" db="EMBL/GenBank/DDBJ databases">
        <title>Acidihalobacter prosperus F5.</title>
        <authorList>
            <person name="Khaleque H.N."/>
            <person name="Ramsay J.P."/>
            <person name="Kaksonen A.H."/>
            <person name="Boxall N.J."/>
            <person name="Watkin E.L.J."/>
        </authorList>
    </citation>
    <scope>NUCLEOTIDE SEQUENCE [LARGE SCALE GENOMIC DNA]</scope>
    <source>
        <strain evidence="6">F5</strain>
    </source>
</reference>
<dbReference type="NCBIfam" id="TIGR00254">
    <property type="entry name" value="GGDEF"/>
    <property type="match status" value="1"/>
</dbReference>
<organism evidence="5 6">
    <name type="scientific">Acidihalobacter yilgarnensis</name>
    <dbReference type="NCBI Taxonomy" id="2819280"/>
    <lineage>
        <taxon>Bacteria</taxon>
        <taxon>Pseudomonadati</taxon>
        <taxon>Pseudomonadota</taxon>
        <taxon>Gammaproteobacteria</taxon>
        <taxon>Chromatiales</taxon>
        <taxon>Ectothiorhodospiraceae</taxon>
        <taxon>Acidihalobacter</taxon>
    </lineage>
</organism>
<evidence type="ECO:0000259" key="4">
    <source>
        <dbReference type="PROSITE" id="PS50887"/>
    </source>
</evidence>
<accession>A0A1D8ILC5</accession>
<evidence type="ECO:0000256" key="3">
    <source>
        <dbReference type="ARBA" id="ARBA00034247"/>
    </source>
</evidence>
<dbReference type="KEGG" id="aprs:BI364_04065"/>
<dbReference type="SUPFAM" id="SSF55073">
    <property type="entry name" value="Nucleotide cyclase"/>
    <property type="match status" value="1"/>
</dbReference>
<dbReference type="GO" id="GO:0043709">
    <property type="term" value="P:cell adhesion involved in single-species biofilm formation"/>
    <property type="evidence" value="ECO:0007669"/>
    <property type="project" value="TreeGrafter"/>
</dbReference>
<dbReference type="EMBL" id="CP017415">
    <property type="protein sequence ID" value="AOU97282.1"/>
    <property type="molecule type" value="Genomic_DNA"/>
</dbReference>
<proteinExistence type="predicted"/>
<dbReference type="Pfam" id="PF00990">
    <property type="entry name" value="GGDEF"/>
    <property type="match status" value="1"/>
</dbReference>
<sequence length="302" mass="34046">MTNEPKKTLENKTDIFVGGLDKAIDTHMDWTRRILRCAVLGESPGNDVLRHNAHTLCQFGIWFNKERGFFDLVDANAANCIERNHLEMHNAIRILCEDLIAGRKGQESDLKTFEKTQAELITLLSKIKTLVLTTVARRDPLTDLPMRFGIDDAFDIFRKDAKRRGERLFVVLIDVDHFKDINDTYGHGVGDAALRQIAARLTATVRENESLYRYGGEEFLILLRCPKLDCQIHASRRIHEAIRSTPITLDEGATLHVTITQGVAEVGVNESFASAVERADMALYEGKRAGRDRYVVAQGEPV</sequence>
<evidence type="ECO:0000313" key="5">
    <source>
        <dbReference type="EMBL" id="AOU97282.1"/>
    </source>
</evidence>
<evidence type="ECO:0000256" key="1">
    <source>
        <dbReference type="ARBA" id="ARBA00001946"/>
    </source>
</evidence>
<dbReference type="Proteomes" id="UP000095401">
    <property type="component" value="Chromosome"/>
</dbReference>
<dbReference type="InterPro" id="IPR000160">
    <property type="entry name" value="GGDEF_dom"/>
</dbReference>
<dbReference type="EC" id="2.7.7.65" evidence="2"/>
<dbReference type="RefSeq" id="WP_070077670.1">
    <property type="nucleotide sequence ID" value="NZ_CP017415.1"/>
</dbReference>
<dbReference type="Gene3D" id="1.20.120.30">
    <property type="entry name" value="Aspartate receptor, ligand-binding domain"/>
    <property type="match status" value="1"/>
</dbReference>
<name>A0A1D8ILC5_9GAMM</name>
<dbReference type="PANTHER" id="PTHR45138:SF9">
    <property type="entry name" value="DIGUANYLATE CYCLASE DGCM-RELATED"/>
    <property type="match status" value="1"/>
</dbReference>